<name>A0A3B1BFI0_9ZZZZ</name>
<dbReference type="Gene3D" id="3.40.50.300">
    <property type="entry name" value="P-loop containing nucleotide triphosphate hydrolases"/>
    <property type="match status" value="1"/>
</dbReference>
<dbReference type="NCBIfam" id="NF008021">
    <property type="entry name" value="PRK10751.1"/>
    <property type="match status" value="1"/>
</dbReference>
<dbReference type="PANTHER" id="PTHR40072">
    <property type="entry name" value="MOLYBDOPTERIN-GUANINE DINUCLEOTIDE BIOSYNTHESIS ADAPTER PROTEIN-RELATED"/>
    <property type="match status" value="1"/>
</dbReference>
<dbReference type="NCBIfam" id="TIGR00176">
    <property type="entry name" value="mobB"/>
    <property type="match status" value="1"/>
</dbReference>
<sequence length="174" mass="19389">MIKADKPLLGFAAFSGTGKTTLLTRLLPVLTSCGLRVGMIKHSHHRFEVDIPGKDSYELRKAGAAQMLLTSKHRWALMVDKVAEQEPELQQELERLDQSTLDLILVEGFRHEAFPKIELHRPSLNKPLLCVDDDNIIAIATDGELAQSIDLPQLDINDVQGVADFVQSYFSAEI</sequence>
<gene>
    <name evidence="2" type="ORF">MNBD_GAMMA26-762</name>
</gene>
<protein>
    <submittedName>
        <fullName evidence="2">Molybdopterin-guanine dinucleotide biosynthesis protein MobB</fullName>
    </submittedName>
</protein>
<dbReference type="EMBL" id="UOFX01000078">
    <property type="protein sequence ID" value="VAX10843.1"/>
    <property type="molecule type" value="Genomic_DNA"/>
</dbReference>
<dbReference type="GO" id="GO:0005525">
    <property type="term" value="F:GTP binding"/>
    <property type="evidence" value="ECO:0007669"/>
    <property type="project" value="InterPro"/>
</dbReference>
<dbReference type="AlphaFoldDB" id="A0A3B1BFI0"/>
<dbReference type="InterPro" id="IPR052539">
    <property type="entry name" value="MGD_biosynthesis_adapter"/>
</dbReference>
<organism evidence="2">
    <name type="scientific">hydrothermal vent metagenome</name>
    <dbReference type="NCBI Taxonomy" id="652676"/>
    <lineage>
        <taxon>unclassified sequences</taxon>
        <taxon>metagenomes</taxon>
        <taxon>ecological metagenomes</taxon>
    </lineage>
</organism>
<dbReference type="FunFam" id="3.40.50.300:FF:000920">
    <property type="entry name" value="Molybdopterin-guanine dinucleotide biosynthesis protein B"/>
    <property type="match status" value="1"/>
</dbReference>
<evidence type="ECO:0000259" key="1">
    <source>
        <dbReference type="Pfam" id="PF03205"/>
    </source>
</evidence>
<dbReference type="GO" id="GO:0006777">
    <property type="term" value="P:Mo-molybdopterin cofactor biosynthetic process"/>
    <property type="evidence" value="ECO:0007669"/>
    <property type="project" value="InterPro"/>
</dbReference>
<proteinExistence type="predicted"/>
<reference evidence="2" key="1">
    <citation type="submission" date="2018-06" db="EMBL/GenBank/DDBJ databases">
        <authorList>
            <person name="Zhirakovskaya E."/>
        </authorList>
    </citation>
    <scope>NUCLEOTIDE SEQUENCE</scope>
</reference>
<dbReference type="InterPro" id="IPR004435">
    <property type="entry name" value="MobB_dom"/>
</dbReference>
<feature type="domain" description="Molybdopterin-guanine dinucleotide biosynthesis protein B (MobB)" evidence="1">
    <location>
        <begin position="9"/>
        <end position="142"/>
    </location>
</feature>
<evidence type="ECO:0000313" key="2">
    <source>
        <dbReference type="EMBL" id="VAX10843.1"/>
    </source>
</evidence>
<accession>A0A3B1BFI0</accession>
<dbReference type="Pfam" id="PF03205">
    <property type="entry name" value="MobB"/>
    <property type="match status" value="1"/>
</dbReference>
<dbReference type="CDD" id="cd03116">
    <property type="entry name" value="MobB"/>
    <property type="match status" value="1"/>
</dbReference>
<dbReference type="InterPro" id="IPR027417">
    <property type="entry name" value="P-loop_NTPase"/>
</dbReference>
<dbReference type="PANTHER" id="PTHR40072:SF1">
    <property type="entry name" value="MOLYBDOPTERIN-GUANINE DINUCLEOTIDE BIOSYNTHESIS ADAPTER PROTEIN"/>
    <property type="match status" value="1"/>
</dbReference>
<dbReference type="SUPFAM" id="SSF52540">
    <property type="entry name" value="P-loop containing nucleoside triphosphate hydrolases"/>
    <property type="match status" value="1"/>
</dbReference>